<evidence type="ECO:0000313" key="5">
    <source>
        <dbReference type="Proteomes" id="UP000289169"/>
    </source>
</evidence>
<dbReference type="Pfam" id="PF13538">
    <property type="entry name" value="UvrD_C_2"/>
    <property type="match status" value="1"/>
</dbReference>
<reference evidence="4 5" key="1">
    <citation type="submission" date="2018-11" db="EMBL/GenBank/DDBJ databases">
        <authorList>
            <person name="Teng T."/>
        </authorList>
    </citation>
    <scope>NUCLEOTIDE SEQUENCE [LARGE SCALE GENOMIC DNA]</scope>
</reference>
<evidence type="ECO:0000259" key="3">
    <source>
        <dbReference type="SMART" id="SM00382"/>
    </source>
</evidence>
<dbReference type="SUPFAM" id="SSF52540">
    <property type="entry name" value="P-loop containing nucleoside triphosphate hydrolases"/>
    <property type="match status" value="1"/>
</dbReference>
<dbReference type="Pfam" id="PF18343">
    <property type="entry name" value="SH3_14"/>
    <property type="match status" value="1"/>
</dbReference>
<dbReference type="CDD" id="cd17933">
    <property type="entry name" value="DEXSc_RecD-like"/>
    <property type="match status" value="1"/>
</dbReference>
<dbReference type="SMART" id="SM00382">
    <property type="entry name" value="AAA"/>
    <property type="match status" value="1"/>
</dbReference>
<evidence type="ECO:0000256" key="1">
    <source>
        <dbReference type="ARBA" id="ARBA00022741"/>
    </source>
</evidence>
<evidence type="ECO:0000256" key="2">
    <source>
        <dbReference type="ARBA" id="ARBA00022840"/>
    </source>
</evidence>
<dbReference type="GO" id="GO:0003678">
    <property type="term" value="F:DNA helicase activity"/>
    <property type="evidence" value="ECO:0007669"/>
    <property type="project" value="UniProtKB-ARBA"/>
</dbReference>
<dbReference type="Gene3D" id="2.30.30.780">
    <property type="match status" value="1"/>
</dbReference>
<keyword evidence="4" id="KW-0378">Hydrolase</keyword>
<dbReference type="Pfam" id="PF13604">
    <property type="entry name" value="AAA_30"/>
    <property type="match status" value="1"/>
</dbReference>
<accession>A0A410T568</accession>
<keyword evidence="2" id="KW-0067">ATP-binding</keyword>
<proteinExistence type="predicted"/>
<dbReference type="PANTHER" id="PTHR43788:SF6">
    <property type="entry name" value="DNA HELICASE B"/>
    <property type="match status" value="1"/>
</dbReference>
<dbReference type="CDD" id="cd18809">
    <property type="entry name" value="SF1_C_RecD"/>
    <property type="match status" value="1"/>
</dbReference>
<dbReference type="InterPro" id="IPR003593">
    <property type="entry name" value="AAA+_ATPase"/>
</dbReference>
<dbReference type="GO" id="GO:0005524">
    <property type="term" value="F:ATP binding"/>
    <property type="evidence" value="ECO:0007669"/>
    <property type="project" value="UniProtKB-KW"/>
</dbReference>
<dbReference type="InterPro" id="IPR050534">
    <property type="entry name" value="Coronavir_polyprotein_1ab"/>
</dbReference>
<organism evidence="4 5">
    <name type="scientific">Acinetobacter phage Henu6</name>
    <dbReference type="NCBI Taxonomy" id="2500136"/>
    <lineage>
        <taxon>Viruses</taxon>
        <taxon>Duplodnaviria</taxon>
        <taxon>Heunggongvirae</taxon>
        <taxon>Uroviricota</taxon>
        <taxon>Caudoviricetes</taxon>
        <taxon>Pantevenvirales</taxon>
        <taxon>Straboviridae</taxon>
        <taxon>Twarogvirinae</taxon>
        <taxon>Zedzedvirus</taxon>
        <taxon>Zedzedvirus zz1</taxon>
    </lineage>
</organism>
<dbReference type="InterPro" id="IPR027785">
    <property type="entry name" value="UvrD-like_helicase_C"/>
</dbReference>
<protein>
    <submittedName>
        <fullName evidence="4">DNA helicase</fullName>
    </submittedName>
</protein>
<dbReference type="Gene3D" id="3.40.50.300">
    <property type="entry name" value="P-loop containing nucleotide triphosphate hydrolases"/>
    <property type="match status" value="2"/>
</dbReference>
<dbReference type="InterPro" id="IPR027417">
    <property type="entry name" value="P-loop_NTPase"/>
</dbReference>
<dbReference type="EMBL" id="MK240351">
    <property type="protein sequence ID" value="QAU03912.1"/>
    <property type="molecule type" value="Genomic_DNA"/>
</dbReference>
<dbReference type="PANTHER" id="PTHR43788">
    <property type="entry name" value="DNA2/NAM7 HELICASE FAMILY MEMBER"/>
    <property type="match status" value="1"/>
</dbReference>
<keyword evidence="1" id="KW-0547">Nucleotide-binding</keyword>
<feature type="domain" description="AAA+ ATPase" evidence="3">
    <location>
        <begin position="27"/>
        <end position="177"/>
    </location>
</feature>
<sequence>MNDLTFDDLNEGQKQAFNAALEVMQTQGKHITINGPAGTGKTTLTKFLINHLIDSGEKGVMLAAPTHQAKKILSKLAGMDAHTIHSLLKISPTNYEDQTSFEQSDAPDLSECRVLICDEVSMYDRELFRILMTSVPRWCTIIGLGDIAQIRPVAPGSSIPELSAFFFNEHFVQANLTEVMRSNAPIIKVATEIRNGSWIRENLVDGAGVHNLNAPGKSVANFMQKYFEIVPDADALFDNRMLAYTNKSVDSLNAIIRKRLYQTELPFIKHEVLVMQEPLIKTHSFEGKKFTETIFNNGELVRIHDCKEITVNLEIKTFAEKLPIKAWALDVRGVDSDMVATIQVISDEQEQNKFQFYLSRAASEFKAMKGHGPKPNWKDWWKLRNSFLKVKALPVGTVHKSQGSTVDSVFLYTPCMHKADPALAQQLLYVGCTRARTNVYFI</sequence>
<gene>
    <name evidence="4" type="ORF">Henu6_gp86</name>
</gene>
<name>A0A410T568_9CAUD</name>
<dbReference type="InterPro" id="IPR041214">
    <property type="entry name" value="SH3_14"/>
</dbReference>
<dbReference type="Proteomes" id="UP000289169">
    <property type="component" value="Segment"/>
</dbReference>
<keyword evidence="4" id="KW-0347">Helicase</keyword>
<evidence type="ECO:0000313" key="4">
    <source>
        <dbReference type="EMBL" id="QAU03912.1"/>
    </source>
</evidence>
<dbReference type="SMR" id="A0A410T568"/>